<evidence type="ECO:0000259" key="2">
    <source>
        <dbReference type="Pfam" id="PF10313"/>
    </source>
</evidence>
<organism evidence="3 4">
    <name type="scientific">Absidia repens</name>
    <dbReference type="NCBI Taxonomy" id="90262"/>
    <lineage>
        <taxon>Eukaryota</taxon>
        <taxon>Fungi</taxon>
        <taxon>Fungi incertae sedis</taxon>
        <taxon>Mucoromycota</taxon>
        <taxon>Mucoromycotina</taxon>
        <taxon>Mucoromycetes</taxon>
        <taxon>Mucorales</taxon>
        <taxon>Cunninghamellaceae</taxon>
        <taxon>Absidia</taxon>
    </lineage>
</organism>
<keyword evidence="4" id="KW-1185">Reference proteome</keyword>
<dbReference type="Gene3D" id="2.130.10.10">
    <property type="entry name" value="YVTN repeat-like/Quinoprotein amine dehydrogenase"/>
    <property type="match status" value="2"/>
</dbReference>
<dbReference type="InterPro" id="IPR001680">
    <property type="entry name" value="WD40_rpt"/>
</dbReference>
<evidence type="ECO:0000313" key="4">
    <source>
        <dbReference type="Proteomes" id="UP000193560"/>
    </source>
</evidence>
<accession>A0A1X2IJX2</accession>
<dbReference type="AlphaFoldDB" id="A0A1X2IJX2"/>
<dbReference type="InterPro" id="IPR036322">
    <property type="entry name" value="WD40_repeat_dom_sf"/>
</dbReference>
<dbReference type="SUPFAM" id="SSF50978">
    <property type="entry name" value="WD40 repeat-like"/>
    <property type="match status" value="1"/>
</dbReference>
<dbReference type="InterPro" id="IPR015943">
    <property type="entry name" value="WD40/YVTN_repeat-like_dom_sf"/>
</dbReference>
<feature type="repeat" description="WD" evidence="1">
    <location>
        <begin position="129"/>
        <end position="155"/>
    </location>
</feature>
<dbReference type="EMBL" id="MCGE01000009">
    <property type="protein sequence ID" value="ORZ17820.1"/>
    <property type="molecule type" value="Genomic_DNA"/>
</dbReference>
<dbReference type="STRING" id="90262.A0A1X2IJX2"/>
<protein>
    <submittedName>
        <fullName evidence="3">WD40-repeat-containing domain protein</fullName>
    </submittedName>
</protein>
<sequence>MTTGYGYWAAGGQRGDLTLRDLNSDYQVSIATSPSCTINNGLCFAKFGQDIRLIVSNNDATIRVFSVPLLQLLETIDFRTAVNHSSVSPDGSMMVSVGDDNNIHLFKLNANGHFEMMSTMAVSRDANFSVSWNHSSDKFAVASQDGTVHVWDIRSQLPICKFGGEHNTITKSAARCVKFSQSGAVDLLAYSEHVSHVSIIDARTFDSQQILRVGSAGLDTPITGLSFSPDSHSMFVGLESAILEYQIDTGTRRRFPRGSLL</sequence>
<evidence type="ECO:0000313" key="3">
    <source>
        <dbReference type="EMBL" id="ORZ17820.1"/>
    </source>
</evidence>
<gene>
    <name evidence="3" type="ORF">BCR42DRAFT_240893</name>
</gene>
<dbReference type="PROSITE" id="PS50082">
    <property type="entry name" value="WD_REPEATS_2"/>
    <property type="match status" value="1"/>
</dbReference>
<keyword evidence="1" id="KW-0853">WD repeat</keyword>
<reference evidence="3 4" key="1">
    <citation type="submission" date="2016-07" db="EMBL/GenBank/DDBJ databases">
        <title>Pervasive Adenine N6-methylation of Active Genes in Fungi.</title>
        <authorList>
            <consortium name="DOE Joint Genome Institute"/>
            <person name="Mondo S.J."/>
            <person name="Dannebaum R.O."/>
            <person name="Kuo R.C."/>
            <person name="Labutti K."/>
            <person name="Haridas S."/>
            <person name="Kuo A."/>
            <person name="Salamov A."/>
            <person name="Ahrendt S.R."/>
            <person name="Lipzen A."/>
            <person name="Sullivan W."/>
            <person name="Andreopoulos W.B."/>
            <person name="Clum A."/>
            <person name="Lindquist E."/>
            <person name="Daum C."/>
            <person name="Ramamoorthy G.K."/>
            <person name="Gryganskyi A."/>
            <person name="Culley D."/>
            <person name="Magnuson J.K."/>
            <person name="James T.Y."/>
            <person name="O'Malley M.A."/>
            <person name="Stajich J.E."/>
            <person name="Spatafora J.W."/>
            <person name="Visel A."/>
            <person name="Grigoriev I.V."/>
        </authorList>
    </citation>
    <scope>NUCLEOTIDE SEQUENCE [LARGE SCALE GENOMIC DNA]</scope>
    <source>
        <strain evidence="3 4">NRRL 1336</strain>
    </source>
</reference>
<feature type="domain" description="DUF2415" evidence="2">
    <location>
        <begin position="173"/>
        <end position="211"/>
    </location>
</feature>
<dbReference type="Proteomes" id="UP000193560">
    <property type="component" value="Unassembled WGS sequence"/>
</dbReference>
<dbReference type="Pfam" id="PF00400">
    <property type="entry name" value="WD40"/>
    <property type="match status" value="2"/>
</dbReference>
<name>A0A1X2IJX2_9FUNG</name>
<dbReference type="PANTHER" id="PTHR43991">
    <property type="entry name" value="WD REPEAT PROTEIN (AFU_ORTHOLOGUE AFUA_8G05640)-RELATED"/>
    <property type="match status" value="1"/>
</dbReference>
<dbReference type="Pfam" id="PF10313">
    <property type="entry name" value="DUF2415"/>
    <property type="match status" value="1"/>
</dbReference>
<dbReference type="PANTHER" id="PTHR43991:SF9">
    <property type="entry name" value="DUF2415 DOMAIN-CONTAINING PROTEIN"/>
    <property type="match status" value="1"/>
</dbReference>
<dbReference type="PROSITE" id="PS50294">
    <property type="entry name" value="WD_REPEATS_REGION"/>
    <property type="match status" value="1"/>
</dbReference>
<proteinExistence type="predicted"/>
<dbReference type="OrthoDB" id="64353at2759"/>
<dbReference type="InterPro" id="IPR019417">
    <property type="entry name" value="DUF2415"/>
</dbReference>
<dbReference type="SMART" id="SM00320">
    <property type="entry name" value="WD40"/>
    <property type="match status" value="3"/>
</dbReference>
<evidence type="ECO:0000256" key="1">
    <source>
        <dbReference type="PROSITE-ProRule" id="PRU00221"/>
    </source>
</evidence>
<comment type="caution">
    <text evidence="3">The sequence shown here is derived from an EMBL/GenBank/DDBJ whole genome shotgun (WGS) entry which is preliminary data.</text>
</comment>